<dbReference type="AlphaFoldDB" id="A0A917BNR1"/>
<evidence type="ECO:0000256" key="1">
    <source>
        <dbReference type="SAM" id="SignalP"/>
    </source>
</evidence>
<accession>A0A917BNR1</accession>
<feature type="domain" description="DUF4139" evidence="2">
    <location>
        <begin position="181"/>
        <end position="467"/>
    </location>
</feature>
<feature type="chain" id="PRO_5037990368" evidence="1">
    <location>
        <begin position="24"/>
        <end position="469"/>
    </location>
</feature>
<dbReference type="Gene3D" id="2.60.40.2960">
    <property type="match status" value="1"/>
</dbReference>
<dbReference type="PANTHER" id="PTHR38075:SF1">
    <property type="entry name" value="DUF4139 DOMAIN-CONTAINING PROTEIN"/>
    <property type="match status" value="1"/>
</dbReference>
<dbReference type="RefSeq" id="WP_188660457.1">
    <property type="nucleotide sequence ID" value="NZ_BMHV01000002.1"/>
</dbReference>
<reference evidence="3" key="1">
    <citation type="journal article" date="2014" name="Int. J. Syst. Evol. Microbiol.">
        <title>Complete genome sequence of Corynebacterium casei LMG S-19264T (=DSM 44701T), isolated from a smear-ripened cheese.</title>
        <authorList>
            <consortium name="US DOE Joint Genome Institute (JGI-PGF)"/>
            <person name="Walter F."/>
            <person name="Albersmeier A."/>
            <person name="Kalinowski J."/>
            <person name="Ruckert C."/>
        </authorList>
    </citation>
    <scope>NUCLEOTIDE SEQUENCE</scope>
    <source>
        <strain evidence="3">CGMCC 1.15254</strain>
    </source>
</reference>
<dbReference type="PANTHER" id="PTHR38075">
    <property type="entry name" value="DUF4139 DOMAIN-CONTAINING PROTEIN"/>
    <property type="match status" value="1"/>
</dbReference>
<keyword evidence="4" id="KW-1185">Reference proteome</keyword>
<comment type="caution">
    <text evidence="3">The sequence shown here is derived from an EMBL/GenBank/DDBJ whole genome shotgun (WGS) entry which is preliminary data.</text>
</comment>
<proteinExistence type="predicted"/>
<evidence type="ECO:0000313" key="3">
    <source>
        <dbReference type="EMBL" id="GGF53073.1"/>
    </source>
</evidence>
<dbReference type="EMBL" id="BMHV01000002">
    <property type="protein sequence ID" value="GGF53073.1"/>
    <property type="molecule type" value="Genomic_DNA"/>
</dbReference>
<dbReference type="InterPro" id="IPR037291">
    <property type="entry name" value="DUF4139"/>
</dbReference>
<reference evidence="3" key="2">
    <citation type="submission" date="2020-09" db="EMBL/GenBank/DDBJ databases">
        <authorList>
            <person name="Sun Q."/>
            <person name="Zhou Y."/>
        </authorList>
    </citation>
    <scope>NUCLEOTIDE SEQUENCE</scope>
    <source>
        <strain evidence="3">CGMCC 1.15254</strain>
    </source>
</reference>
<dbReference type="Pfam" id="PF13598">
    <property type="entry name" value="DUF4139"/>
    <property type="match status" value="1"/>
</dbReference>
<protein>
    <submittedName>
        <fullName evidence="3">DUF4139 domain-containing protein</fullName>
    </submittedName>
</protein>
<sequence>MSFSRPFLLSAAVLALGAGALHAETVLDQRQRNDLSLTLYQNGLGFVRDVRKANLTGAEQTFVFEDISTQLTPDSLLISGKGFRVLERRFDFDLLTPGALLEKSVGQTVHFRRFNSVSGKDDLIEAKILSAQGQTIIERDGRIEVGQPGQLVIESLPEGLRAKPALTAKVDAAEKGETTMALAYLSSGLKWHTSYSAELAGDGKSLVLQSWANLTNTSGVSYRAANLSLAAGQVNRQTVTRNFERMVRAEAAPMMDMAGAAAKTAEAPQALGAIHLYNLSDKVDLNDNETKQVALMQPLSFKSTRELVQRFGPTYGEMNFDSPPVHPQVELTFNNTSNNPLPDGILRLYRRDTQGQLQFVGEDNLTRTPKDGEATLHPGESFDVTVERNQTAFERKGKDSFEAAYKIVIKNAKDSAETVRIEEVFPGQWSLSDTSTKPDSQKNNTATWKINVPAGKEKILTYQVSVRLR</sequence>
<name>A0A917BNR1_9PROT</name>
<gene>
    <name evidence="3" type="ORF">GCM10011332_02960</name>
</gene>
<evidence type="ECO:0000313" key="4">
    <source>
        <dbReference type="Proteomes" id="UP000632498"/>
    </source>
</evidence>
<feature type="signal peptide" evidence="1">
    <location>
        <begin position="1"/>
        <end position="23"/>
    </location>
</feature>
<evidence type="ECO:0000259" key="2">
    <source>
        <dbReference type="Pfam" id="PF13598"/>
    </source>
</evidence>
<dbReference type="Proteomes" id="UP000632498">
    <property type="component" value="Unassembled WGS sequence"/>
</dbReference>
<organism evidence="3 4">
    <name type="scientific">Terasakiella brassicae</name>
    <dbReference type="NCBI Taxonomy" id="1634917"/>
    <lineage>
        <taxon>Bacteria</taxon>
        <taxon>Pseudomonadati</taxon>
        <taxon>Pseudomonadota</taxon>
        <taxon>Alphaproteobacteria</taxon>
        <taxon>Rhodospirillales</taxon>
        <taxon>Terasakiellaceae</taxon>
        <taxon>Terasakiella</taxon>
    </lineage>
</organism>
<keyword evidence="1" id="KW-0732">Signal</keyword>